<dbReference type="Gene3D" id="2.40.440.10">
    <property type="entry name" value="L,D-transpeptidase catalytic domain-like"/>
    <property type="match status" value="1"/>
</dbReference>
<dbReference type="InterPro" id="IPR038063">
    <property type="entry name" value="Transpep_catalytic_dom"/>
</dbReference>
<comment type="pathway">
    <text evidence="1 6">Cell wall biogenesis; peptidoglycan biosynthesis.</text>
</comment>
<sequence>MGNQKNKRNKILIVVIASFSTLLAMYLGVSMYFVDHFYFGSTVSCINVSGKTVEEVDEQMPLKVEKYTLELNERGDNKEQIKGEDIGLKYNSDGKVQELKNNQNPFKWIISIFYEKEFKVEDVVTYDDKLLKECINKLSCFDSDKINEPKNPTFDYGSEGYKIISEVPGNKINKDKLYDNIVNAILKGKTVLDLDSMNCYENPKYTADSKEVIDTKDLLNKYSSSKITYTFGDKTEVLDGSTINKWLKINEDYEITFDEKEIKSYLDKLSSSYNTVGKTRDFVTSLGASVKVSGGDYGWIINKDEEAKDLIAIVKEGKTVTKEPKYMQTAIVHGKNDIGNTYVEINMSQQHLWYYKNGTLITEGNVVTGNISNNCGTPTGIYKLKYKERDAILKGQGYSSPVNFWMPFNEGIGIHDASWRSEFGGNIYRTNGSHGCVNAPYNLASTIFNNIDEGSPVICYY</sequence>
<keyword evidence="7" id="KW-0812">Transmembrane</keyword>
<dbReference type="UniPathway" id="UPA00219"/>
<reference evidence="9" key="2">
    <citation type="submission" date="2019-12" db="EMBL/GenBank/DDBJ databases">
        <title>Microbes associate with the intestines of laboratory mice.</title>
        <authorList>
            <person name="Navarre W."/>
            <person name="Wong E."/>
        </authorList>
    </citation>
    <scope>NUCLEOTIDE SEQUENCE</scope>
    <source>
        <strain evidence="9">NM79_F5</strain>
    </source>
</reference>
<feature type="active site" description="Nucleophile" evidence="6">
    <location>
        <position position="436"/>
    </location>
</feature>
<keyword evidence="3 6" id="KW-0133">Cell shape</keyword>
<dbReference type="SUPFAM" id="SSF141523">
    <property type="entry name" value="L,D-transpeptidase catalytic domain-like"/>
    <property type="match status" value="1"/>
</dbReference>
<evidence type="ECO:0000256" key="3">
    <source>
        <dbReference type="ARBA" id="ARBA00022960"/>
    </source>
</evidence>
<dbReference type="PROSITE" id="PS52029">
    <property type="entry name" value="LD_TPASE"/>
    <property type="match status" value="1"/>
</dbReference>
<dbReference type="OrthoDB" id="3176960at2"/>
<dbReference type="CDD" id="cd16913">
    <property type="entry name" value="YkuD_like"/>
    <property type="match status" value="1"/>
</dbReference>
<dbReference type="RefSeq" id="WP_079438654.1">
    <property type="nucleotide sequence ID" value="NZ_MZGT01000011.1"/>
</dbReference>
<dbReference type="GO" id="GO:0008360">
    <property type="term" value="P:regulation of cell shape"/>
    <property type="evidence" value="ECO:0007669"/>
    <property type="project" value="UniProtKB-UniRule"/>
</dbReference>
<dbReference type="SUPFAM" id="SSF143985">
    <property type="entry name" value="L,D-transpeptidase pre-catalytic domain-like"/>
    <property type="match status" value="1"/>
</dbReference>
<dbReference type="GO" id="GO:0071555">
    <property type="term" value="P:cell wall organization"/>
    <property type="evidence" value="ECO:0007669"/>
    <property type="project" value="UniProtKB-UniRule"/>
</dbReference>
<keyword evidence="5 6" id="KW-0961">Cell wall biogenesis/degradation</keyword>
<dbReference type="InterPro" id="IPR038054">
    <property type="entry name" value="LD_TPept-like_central_sf"/>
</dbReference>
<dbReference type="Gene3D" id="3.10.20.800">
    <property type="match status" value="1"/>
</dbReference>
<organism evidence="10 11">
    <name type="scientific">Clostridium chromiireducens</name>
    <dbReference type="NCBI Taxonomy" id="225345"/>
    <lineage>
        <taxon>Bacteria</taxon>
        <taxon>Bacillati</taxon>
        <taxon>Bacillota</taxon>
        <taxon>Clostridia</taxon>
        <taxon>Eubacteriales</taxon>
        <taxon>Clostridiaceae</taxon>
        <taxon>Clostridium</taxon>
    </lineage>
</organism>
<evidence type="ECO:0000256" key="6">
    <source>
        <dbReference type="PROSITE-ProRule" id="PRU01373"/>
    </source>
</evidence>
<name>A0A1V4IY15_9CLOT</name>
<feature type="transmembrane region" description="Helical" evidence="7">
    <location>
        <begin position="12"/>
        <end position="34"/>
    </location>
</feature>
<accession>A0A1V4IY15</accession>
<dbReference type="GO" id="GO:0005576">
    <property type="term" value="C:extracellular region"/>
    <property type="evidence" value="ECO:0007669"/>
    <property type="project" value="TreeGrafter"/>
</dbReference>
<dbReference type="PANTHER" id="PTHR30582">
    <property type="entry name" value="L,D-TRANSPEPTIDASE"/>
    <property type="match status" value="1"/>
</dbReference>
<keyword evidence="7" id="KW-0472">Membrane</keyword>
<dbReference type="Proteomes" id="UP000191056">
    <property type="component" value="Unassembled WGS sequence"/>
</dbReference>
<evidence type="ECO:0000256" key="2">
    <source>
        <dbReference type="ARBA" id="ARBA00022679"/>
    </source>
</evidence>
<evidence type="ECO:0000256" key="4">
    <source>
        <dbReference type="ARBA" id="ARBA00022984"/>
    </source>
</evidence>
<dbReference type="GO" id="GO:0016740">
    <property type="term" value="F:transferase activity"/>
    <property type="evidence" value="ECO:0007669"/>
    <property type="project" value="UniProtKB-KW"/>
</dbReference>
<dbReference type="InterPro" id="IPR005490">
    <property type="entry name" value="LD_TPept_cat_dom"/>
</dbReference>
<dbReference type="EMBL" id="MZGT01000011">
    <property type="protein sequence ID" value="OPJ64710.1"/>
    <property type="molecule type" value="Genomic_DNA"/>
</dbReference>
<dbReference type="GO" id="GO:0018104">
    <property type="term" value="P:peptidoglycan-protein cross-linking"/>
    <property type="evidence" value="ECO:0007669"/>
    <property type="project" value="TreeGrafter"/>
</dbReference>
<evidence type="ECO:0000313" key="9">
    <source>
        <dbReference type="EMBL" id="MVX64739.1"/>
    </source>
</evidence>
<dbReference type="InterPro" id="IPR050979">
    <property type="entry name" value="LD-transpeptidase"/>
</dbReference>
<feature type="domain" description="L,D-TPase catalytic" evidence="8">
    <location>
        <begin position="341"/>
        <end position="460"/>
    </location>
</feature>
<dbReference type="STRING" id="225345.CLCHR_10630"/>
<evidence type="ECO:0000256" key="1">
    <source>
        <dbReference type="ARBA" id="ARBA00004752"/>
    </source>
</evidence>
<evidence type="ECO:0000256" key="7">
    <source>
        <dbReference type="SAM" id="Phobius"/>
    </source>
</evidence>
<keyword evidence="2" id="KW-0808">Transferase</keyword>
<dbReference type="EMBL" id="WSRQ01000021">
    <property type="protein sequence ID" value="MVX64739.1"/>
    <property type="molecule type" value="Genomic_DNA"/>
</dbReference>
<evidence type="ECO:0000313" key="10">
    <source>
        <dbReference type="EMBL" id="OPJ64710.1"/>
    </source>
</evidence>
<gene>
    <name evidence="10" type="ORF">CLCHR_10630</name>
    <name evidence="9" type="ORF">GKZ28_13650</name>
</gene>
<comment type="caution">
    <text evidence="10">The sequence shown here is derived from an EMBL/GenBank/DDBJ whole genome shotgun (WGS) entry which is preliminary data.</text>
</comment>
<protein>
    <submittedName>
        <fullName evidence="9">L,D-transpeptidase family protein</fullName>
    </submittedName>
</protein>
<reference evidence="10 11" key="1">
    <citation type="submission" date="2017-03" db="EMBL/GenBank/DDBJ databases">
        <title>Genome sequence of Clostridium chromiireducens DSM 23318.</title>
        <authorList>
            <person name="Poehlein A."/>
            <person name="Daniel R."/>
        </authorList>
    </citation>
    <scope>NUCLEOTIDE SEQUENCE [LARGE SCALE GENOMIC DNA]</scope>
    <source>
        <strain evidence="10 11">DSM 23318</strain>
    </source>
</reference>
<dbReference type="GO" id="GO:0071972">
    <property type="term" value="F:peptidoglycan L,D-transpeptidase activity"/>
    <property type="evidence" value="ECO:0007669"/>
    <property type="project" value="TreeGrafter"/>
</dbReference>
<dbReference type="Proteomes" id="UP000656077">
    <property type="component" value="Unassembled WGS sequence"/>
</dbReference>
<evidence type="ECO:0000313" key="11">
    <source>
        <dbReference type="Proteomes" id="UP000191056"/>
    </source>
</evidence>
<dbReference type="Pfam" id="PF03734">
    <property type="entry name" value="YkuD"/>
    <property type="match status" value="1"/>
</dbReference>
<feature type="active site" description="Proton donor/acceptor" evidence="6">
    <location>
        <position position="415"/>
    </location>
</feature>
<evidence type="ECO:0000256" key="5">
    <source>
        <dbReference type="ARBA" id="ARBA00023316"/>
    </source>
</evidence>
<keyword evidence="7" id="KW-1133">Transmembrane helix</keyword>
<keyword evidence="11" id="KW-1185">Reference proteome</keyword>
<keyword evidence="4 6" id="KW-0573">Peptidoglycan synthesis</keyword>
<proteinExistence type="predicted"/>
<dbReference type="PANTHER" id="PTHR30582:SF33">
    <property type="entry name" value="EXPORTED PROTEIN"/>
    <property type="match status" value="1"/>
</dbReference>
<dbReference type="Pfam" id="PF12229">
    <property type="entry name" value="PG_binding_4"/>
    <property type="match status" value="2"/>
</dbReference>
<dbReference type="AlphaFoldDB" id="A0A1V4IY15"/>
<evidence type="ECO:0000259" key="8">
    <source>
        <dbReference type="PROSITE" id="PS52029"/>
    </source>
</evidence>
<dbReference type="InterPro" id="IPR022029">
    <property type="entry name" value="YoaR-like_PG-bd"/>
</dbReference>